<reference evidence="2" key="1">
    <citation type="submission" date="2016-05" db="EMBL/GenBank/DDBJ databases">
        <authorList>
            <person name="Lavstsen T."/>
            <person name="Jespersen J.S."/>
        </authorList>
    </citation>
    <scope>NUCLEOTIDE SEQUENCE</scope>
    <source>
        <tissue evidence="2">Brain</tissue>
    </source>
</reference>
<sequence>MCYDGGDEEEEHNSTGSGGGGEDLLSDGQQPLKSHRAVTRPPEPGQIRSVRWGELGNDARKRTRHQTQLPLGFTHHGVLSHRRLTAKASLHKDFYRFSVNYNLVF</sequence>
<evidence type="ECO:0000256" key="1">
    <source>
        <dbReference type="SAM" id="MobiDB-lite"/>
    </source>
</evidence>
<dbReference type="EMBL" id="HADY01007882">
    <property type="protein sequence ID" value="SBP46367.1"/>
    <property type="molecule type" value="Transcribed_RNA"/>
</dbReference>
<organism evidence="2">
    <name type="scientific">Nothobranchius furzeri</name>
    <name type="common">Turquoise killifish</name>
    <dbReference type="NCBI Taxonomy" id="105023"/>
    <lineage>
        <taxon>Eukaryota</taxon>
        <taxon>Metazoa</taxon>
        <taxon>Chordata</taxon>
        <taxon>Craniata</taxon>
        <taxon>Vertebrata</taxon>
        <taxon>Euteleostomi</taxon>
        <taxon>Actinopterygii</taxon>
        <taxon>Neopterygii</taxon>
        <taxon>Teleostei</taxon>
        <taxon>Neoteleostei</taxon>
        <taxon>Acanthomorphata</taxon>
        <taxon>Ovalentaria</taxon>
        <taxon>Atherinomorphae</taxon>
        <taxon>Cyprinodontiformes</taxon>
        <taxon>Nothobranchiidae</taxon>
        <taxon>Nothobranchius</taxon>
    </lineage>
</organism>
<proteinExistence type="predicted"/>
<reference evidence="2" key="2">
    <citation type="submission" date="2016-06" db="EMBL/GenBank/DDBJ databases">
        <title>The genome of a short-lived fish provides insights into sex chromosome evolution and the genetic control of aging.</title>
        <authorList>
            <person name="Reichwald K."/>
            <person name="Felder M."/>
            <person name="Petzold A."/>
            <person name="Koch P."/>
            <person name="Groth M."/>
            <person name="Platzer M."/>
        </authorList>
    </citation>
    <scope>NUCLEOTIDE SEQUENCE</scope>
    <source>
        <tissue evidence="2">Brain</tissue>
    </source>
</reference>
<evidence type="ECO:0000313" key="2">
    <source>
        <dbReference type="EMBL" id="SBS54547.1"/>
    </source>
</evidence>
<feature type="compositionally biased region" description="Acidic residues" evidence="1">
    <location>
        <begin position="1"/>
        <end position="11"/>
    </location>
</feature>
<protein>
    <submittedName>
        <fullName evidence="2">Uncharacterized protein</fullName>
    </submittedName>
</protein>
<dbReference type="AlphaFoldDB" id="A0A1A8V4P2"/>
<gene>
    <name evidence="2" type="primary">Nfu_g_1_008329</name>
</gene>
<accession>A0A1A8V4P2</accession>
<name>A0A1A8V4P2_NOTFU</name>
<feature type="region of interest" description="Disordered" evidence="1">
    <location>
        <begin position="1"/>
        <end position="65"/>
    </location>
</feature>
<dbReference type="EMBL" id="HAEJ01014090">
    <property type="protein sequence ID" value="SBS54547.1"/>
    <property type="molecule type" value="Transcribed_RNA"/>
</dbReference>